<reference evidence="4 5" key="1">
    <citation type="journal article" date="2016" name="Genome Biol. Evol.">
        <title>Gene Family Evolution Reflects Adaptation to Soil Environmental Stressors in the Genome of the Collembolan Orchesella cincta.</title>
        <authorList>
            <person name="Faddeeva-Vakhrusheva A."/>
            <person name="Derks M.F."/>
            <person name="Anvar S.Y."/>
            <person name="Agamennone V."/>
            <person name="Suring W."/>
            <person name="Smit S."/>
            <person name="van Straalen N.M."/>
            <person name="Roelofs D."/>
        </authorList>
    </citation>
    <scope>NUCLEOTIDE SEQUENCE [LARGE SCALE GENOMIC DNA]</scope>
    <source>
        <tissue evidence="4">Mixed pool</tissue>
    </source>
</reference>
<feature type="transmembrane region" description="Helical" evidence="2">
    <location>
        <begin position="106"/>
        <end position="123"/>
    </location>
</feature>
<dbReference type="EMBL" id="LJIJ01000689">
    <property type="protein sequence ID" value="ODM95286.1"/>
    <property type="molecule type" value="Genomic_DNA"/>
</dbReference>
<dbReference type="Pfam" id="PF10260">
    <property type="entry name" value="SAYSvFN"/>
    <property type="match status" value="1"/>
</dbReference>
<dbReference type="InterPro" id="IPR019387">
    <property type="entry name" value="SAYSvFN_dom"/>
</dbReference>
<feature type="domain" description="SAYSvFN" evidence="3">
    <location>
        <begin position="93"/>
        <end position="162"/>
    </location>
</feature>
<keyword evidence="2" id="KW-0472">Membrane</keyword>
<gene>
    <name evidence="4" type="ORF">Ocin01_11403</name>
</gene>
<evidence type="ECO:0000256" key="1">
    <source>
        <dbReference type="SAM" id="MobiDB-lite"/>
    </source>
</evidence>
<name>A0A1D2MQL4_ORCCI</name>
<dbReference type="PANTHER" id="PTHR13527">
    <property type="entry name" value="SAYSVFN DOMAIN-CONTAINING PROTEIN 1"/>
    <property type="match status" value="1"/>
</dbReference>
<protein>
    <submittedName>
        <fullName evidence="4">SAYSvFN domain-containing protein 1</fullName>
    </submittedName>
</protein>
<evidence type="ECO:0000313" key="5">
    <source>
        <dbReference type="Proteomes" id="UP000094527"/>
    </source>
</evidence>
<keyword evidence="2" id="KW-0812">Transmembrane</keyword>
<evidence type="ECO:0000313" key="4">
    <source>
        <dbReference type="EMBL" id="ODM95286.1"/>
    </source>
</evidence>
<dbReference type="OMA" id="KWNDDEE"/>
<feature type="compositionally biased region" description="Acidic residues" evidence="1">
    <location>
        <begin position="46"/>
        <end position="63"/>
    </location>
</feature>
<dbReference type="InterPro" id="IPR039159">
    <property type="entry name" value="SAYSD1"/>
</dbReference>
<proteinExistence type="predicted"/>
<organism evidence="4 5">
    <name type="scientific">Orchesella cincta</name>
    <name type="common">Springtail</name>
    <name type="synonym">Podura cincta</name>
    <dbReference type="NCBI Taxonomy" id="48709"/>
    <lineage>
        <taxon>Eukaryota</taxon>
        <taxon>Metazoa</taxon>
        <taxon>Ecdysozoa</taxon>
        <taxon>Arthropoda</taxon>
        <taxon>Hexapoda</taxon>
        <taxon>Collembola</taxon>
        <taxon>Entomobryomorpha</taxon>
        <taxon>Entomobryoidea</taxon>
        <taxon>Orchesellidae</taxon>
        <taxon>Orchesellinae</taxon>
        <taxon>Orchesella</taxon>
    </lineage>
</organism>
<evidence type="ECO:0000259" key="3">
    <source>
        <dbReference type="Pfam" id="PF10260"/>
    </source>
</evidence>
<sequence>MESELQKFRRRKQLEEKKEEIKSKLKDTANSWVQSLCDALLPKWNDDEEEDDSQENEGADGGDDSVPSQNDEITTASDHSRKHLMYIVLFLRFLAWLLVYVGFVKIGFGAVYFAISLLIFIYWNTRKSRRRRKGEVSAYSVFNRDCQAIDGTLKAEHLEKQLLYRST</sequence>
<feature type="transmembrane region" description="Helical" evidence="2">
    <location>
        <begin position="83"/>
        <end position="100"/>
    </location>
</feature>
<dbReference type="AlphaFoldDB" id="A0A1D2MQL4"/>
<dbReference type="PANTHER" id="PTHR13527:SF0">
    <property type="entry name" value="SAYSVFN DOMAIN-CONTAINING PROTEIN 1"/>
    <property type="match status" value="1"/>
</dbReference>
<evidence type="ECO:0000256" key="2">
    <source>
        <dbReference type="SAM" id="Phobius"/>
    </source>
</evidence>
<comment type="caution">
    <text evidence="4">The sequence shown here is derived from an EMBL/GenBank/DDBJ whole genome shotgun (WGS) entry which is preliminary data.</text>
</comment>
<feature type="region of interest" description="Disordered" evidence="1">
    <location>
        <begin position="46"/>
        <end position="73"/>
    </location>
</feature>
<dbReference type="Proteomes" id="UP000094527">
    <property type="component" value="Unassembled WGS sequence"/>
</dbReference>
<dbReference type="OrthoDB" id="71310at2759"/>
<keyword evidence="5" id="KW-1185">Reference proteome</keyword>
<keyword evidence="2" id="KW-1133">Transmembrane helix</keyword>
<accession>A0A1D2MQL4</accession>